<dbReference type="AlphaFoldDB" id="A0A151S510"/>
<dbReference type="Proteomes" id="UP000075243">
    <property type="component" value="Unassembled WGS sequence"/>
</dbReference>
<dbReference type="InterPro" id="IPR043502">
    <property type="entry name" value="DNA/RNA_pol_sf"/>
</dbReference>
<dbReference type="InterPro" id="IPR000477">
    <property type="entry name" value="RT_dom"/>
</dbReference>
<reference evidence="2" key="1">
    <citation type="journal article" date="2012" name="Nat. Biotechnol.">
        <title>Draft genome sequence of pigeonpea (Cajanus cajan), an orphan legume crop of resource-poor farmers.</title>
        <authorList>
            <person name="Varshney R.K."/>
            <person name="Chen W."/>
            <person name="Li Y."/>
            <person name="Bharti A.K."/>
            <person name="Saxena R.K."/>
            <person name="Schlueter J.A."/>
            <person name="Donoghue M.T."/>
            <person name="Azam S."/>
            <person name="Fan G."/>
            <person name="Whaley A.M."/>
            <person name="Farmer A.D."/>
            <person name="Sheridan J."/>
            <person name="Iwata A."/>
            <person name="Tuteja R."/>
            <person name="Penmetsa R.V."/>
            <person name="Wu W."/>
            <person name="Upadhyaya H.D."/>
            <person name="Yang S.P."/>
            <person name="Shah T."/>
            <person name="Saxena K.B."/>
            <person name="Michael T."/>
            <person name="McCombie W.R."/>
            <person name="Yang B."/>
            <person name="Zhang G."/>
            <person name="Yang H."/>
            <person name="Wang J."/>
            <person name="Spillane C."/>
            <person name="Cook D.R."/>
            <person name="May G.D."/>
            <person name="Xu X."/>
            <person name="Jackson S.A."/>
        </authorList>
    </citation>
    <scope>NUCLEOTIDE SEQUENCE [LARGE SCALE GENOMIC DNA]</scope>
</reference>
<dbReference type="EMBL" id="KQ483467">
    <property type="protein sequence ID" value="KYP49879.1"/>
    <property type="molecule type" value="Genomic_DNA"/>
</dbReference>
<dbReference type="InterPro" id="IPR051320">
    <property type="entry name" value="Viral_Replic_Matur_Polypro"/>
</dbReference>
<name>A0A151S510_CAJCA</name>
<evidence type="ECO:0000313" key="3">
    <source>
        <dbReference type="Proteomes" id="UP000075243"/>
    </source>
</evidence>
<gene>
    <name evidence="2" type="ORF">KK1_028379</name>
</gene>
<protein>
    <submittedName>
        <fullName evidence="2">Retrovirus-related Pol polyprotein from transposon 17.6</fullName>
    </submittedName>
</protein>
<dbReference type="InterPro" id="IPR043128">
    <property type="entry name" value="Rev_trsase/Diguanyl_cyclase"/>
</dbReference>
<dbReference type="Gramene" id="C.cajan_27007.t">
    <property type="protein sequence ID" value="C.cajan_27007.t.cds1"/>
    <property type="gene ID" value="C.cajan_27007"/>
</dbReference>
<accession>A0A151S510</accession>
<feature type="domain" description="Reverse transcriptase" evidence="1">
    <location>
        <begin position="1"/>
        <end position="67"/>
    </location>
</feature>
<keyword evidence="3" id="KW-1185">Reference proteome</keyword>
<evidence type="ECO:0000313" key="2">
    <source>
        <dbReference type="EMBL" id="KYP49879.1"/>
    </source>
</evidence>
<proteinExistence type="predicted"/>
<sequence length="145" mass="16619">MNDLLRPYLRRFVLVFFDDILVFSSCVRDHLHHLQIVFQLLQDNKFYAKAAKCVFAVPTIQFLGHVLSATGVEPDLEKLSTIAHWPTPTSLTTLRVFLGLTGFYRHFIRHYASLAAPLTDLLKLTSFVLEFTGRTSIFNIEGCHH</sequence>
<dbReference type="Pfam" id="PF00078">
    <property type="entry name" value="RVT_1"/>
    <property type="match status" value="1"/>
</dbReference>
<dbReference type="Gene3D" id="3.30.70.270">
    <property type="match status" value="2"/>
</dbReference>
<dbReference type="PANTHER" id="PTHR33064">
    <property type="entry name" value="POL PROTEIN"/>
    <property type="match status" value="1"/>
</dbReference>
<dbReference type="SUPFAM" id="SSF56672">
    <property type="entry name" value="DNA/RNA polymerases"/>
    <property type="match status" value="1"/>
</dbReference>
<organism evidence="2 3">
    <name type="scientific">Cajanus cajan</name>
    <name type="common">Pigeon pea</name>
    <name type="synonym">Cajanus indicus</name>
    <dbReference type="NCBI Taxonomy" id="3821"/>
    <lineage>
        <taxon>Eukaryota</taxon>
        <taxon>Viridiplantae</taxon>
        <taxon>Streptophyta</taxon>
        <taxon>Embryophyta</taxon>
        <taxon>Tracheophyta</taxon>
        <taxon>Spermatophyta</taxon>
        <taxon>Magnoliopsida</taxon>
        <taxon>eudicotyledons</taxon>
        <taxon>Gunneridae</taxon>
        <taxon>Pentapetalae</taxon>
        <taxon>rosids</taxon>
        <taxon>fabids</taxon>
        <taxon>Fabales</taxon>
        <taxon>Fabaceae</taxon>
        <taxon>Papilionoideae</taxon>
        <taxon>50 kb inversion clade</taxon>
        <taxon>NPAAA clade</taxon>
        <taxon>indigoferoid/millettioid clade</taxon>
        <taxon>Phaseoleae</taxon>
        <taxon>Cajanus</taxon>
    </lineage>
</organism>
<dbReference type="PANTHER" id="PTHR33064:SF37">
    <property type="entry name" value="RIBONUCLEASE H"/>
    <property type="match status" value="1"/>
</dbReference>
<dbReference type="PROSITE" id="PS50878">
    <property type="entry name" value="RT_POL"/>
    <property type="match status" value="1"/>
</dbReference>
<evidence type="ECO:0000259" key="1">
    <source>
        <dbReference type="PROSITE" id="PS50878"/>
    </source>
</evidence>